<feature type="region of interest" description="Disordered" evidence="1">
    <location>
        <begin position="163"/>
        <end position="202"/>
    </location>
</feature>
<feature type="compositionally biased region" description="Polar residues" evidence="1">
    <location>
        <begin position="1"/>
        <end position="12"/>
    </location>
</feature>
<feature type="compositionally biased region" description="Basic and acidic residues" evidence="1">
    <location>
        <begin position="52"/>
        <end position="83"/>
    </location>
</feature>
<sequence length="264" mass="28507">MKSQDSKIGSSDIQRKEISAHEAPKMGSNGARVKTANVHGCFIIATGGPQKGMKDTGGTREDMRDTGRDSGKHGEGLKKIREGTQKIEARTQGGNSGQTNALANDRPTRVGYDPDDWALQCRFRWEKKTIDGVVITPECTMVRAVAEPGATYSYRKGLVRQGLASGTSQGTKKQETERRARVGRSRGGVKARGAGQTEDEKCVEGESALKAKVRDGKSARAGEFMAAATSESRKLGRHVRAKIARSGAIWAIYIAWPHPPPFPS</sequence>
<evidence type="ECO:0000256" key="1">
    <source>
        <dbReference type="SAM" id="MobiDB-lite"/>
    </source>
</evidence>
<evidence type="ECO:0000313" key="3">
    <source>
        <dbReference type="Proteomes" id="UP000750711"/>
    </source>
</evidence>
<comment type="caution">
    <text evidence="2">The sequence shown here is derived from an EMBL/GenBank/DDBJ whole genome shotgun (WGS) entry which is preliminary data.</text>
</comment>
<dbReference type="EMBL" id="JAGHQM010001576">
    <property type="protein sequence ID" value="KAH0553153.1"/>
    <property type="molecule type" value="Genomic_DNA"/>
</dbReference>
<accession>A0A9P8L7A1</accession>
<organism evidence="2 3">
    <name type="scientific">Trichoglossum hirsutum</name>
    <dbReference type="NCBI Taxonomy" id="265104"/>
    <lineage>
        <taxon>Eukaryota</taxon>
        <taxon>Fungi</taxon>
        <taxon>Dikarya</taxon>
        <taxon>Ascomycota</taxon>
        <taxon>Pezizomycotina</taxon>
        <taxon>Geoglossomycetes</taxon>
        <taxon>Geoglossales</taxon>
        <taxon>Geoglossaceae</taxon>
        <taxon>Trichoglossum</taxon>
    </lineage>
</organism>
<feature type="region of interest" description="Disordered" evidence="1">
    <location>
        <begin position="1"/>
        <end position="32"/>
    </location>
</feature>
<reference evidence="2" key="1">
    <citation type="submission" date="2021-03" db="EMBL/GenBank/DDBJ databases">
        <title>Comparative genomics and phylogenomic investigation of the class Geoglossomycetes provide insights into ecological specialization and systematics.</title>
        <authorList>
            <person name="Melie T."/>
            <person name="Pirro S."/>
            <person name="Miller A.N."/>
            <person name="Quandt A."/>
        </authorList>
    </citation>
    <scope>NUCLEOTIDE SEQUENCE</scope>
    <source>
        <strain evidence="2">CAQ_001_2017</strain>
    </source>
</reference>
<feature type="region of interest" description="Disordered" evidence="1">
    <location>
        <begin position="89"/>
        <end position="108"/>
    </location>
</feature>
<keyword evidence="3" id="KW-1185">Reference proteome</keyword>
<feature type="region of interest" description="Disordered" evidence="1">
    <location>
        <begin position="47"/>
        <end position="83"/>
    </location>
</feature>
<proteinExistence type="predicted"/>
<dbReference type="AlphaFoldDB" id="A0A9P8L7A1"/>
<name>A0A9P8L7A1_9PEZI</name>
<protein>
    <submittedName>
        <fullName evidence="2">Uncharacterized protein</fullName>
    </submittedName>
</protein>
<feature type="compositionally biased region" description="Basic and acidic residues" evidence="1">
    <location>
        <begin position="13"/>
        <end position="24"/>
    </location>
</feature>
<dbReference type="Proteomes" id="UP000750711">
    <property type="component" value="Unassembled WGS sequence"/>
</dbReference>
<gene>
    <name evidence="2" type="ORF">GP486_006662</name>
</gene>
<evidence type="ECO:0000313" key="2">
    <source>
        <dbReference type="EMBL" id="KAH0553153.1"/>
    </source>
</evidence>